<dbReference type="EMBL" id="ML145100">
    <property type="protein sequence ID" value="TBU61169.1"/>
    <property type="molecule type" value="Genomic_DNA"/>
</dbReference>
<reference evidence="2 3" key="1">
    <citation type="submission" date="2019-01" db="EMBL/GenBank/DDBJ databases">
        <title>Draft genome sequences of three monokaryotic isolates of the white-rot basidiomycete fungus Dichomitus squalens.</title>
        <authorList>
            <consortium name="DOE Joint Genome Institute"/>
            <person name="Lopez S.C."/>
            <person name="Andreopoulos B."/>
            <person name="Pangilinan J."/>
            <person name="Lipzen A."/>
            <person name="Riley R."/>
            <person name="Ahrendt S."/>
            <person name="Ng V."/>
            <person name="Barry K."/>
            <person name="Daum C."/>
            <person name="Grigoriev I.V."/>
            <person name="Hilden K.S."/>
            <person name="Makela M.R."/>
            <person name="de Vries R.P."/>
        </authorList>
    </citation>
    <scope>NUCLEOTIDE SEQUENCE [LARGE SCALE GENOMIC DNA]</scope>
    <source>
        <strain evidence="2 3">CBS 464.89</strain>
    </source>
</reference>
<organism evidence="2 3">
    <name type="scientific">Dichomitus squalens</name>
    <dbReference type="NCBI Taxonomy" id="114155"/>
    <lineage>
        <taxon>Eukaryota</taxon>
        <taxon>Fungi</taxon>
        <taxon>Dikarya</taxon>
        <taxon>Basidiomycota</taxon>
        <taxon>Agaricomycotina</taxon>
        <taxon>Agaricomycetes</taxon>
        <taxon>Polyporales</taxon>
        <taxon>Polyporaceae</taxon>
        <taxon>Dichomitus</taxon>
    </lineage>
</organism>
<keyword evidence="1" id="KW-1133">Transmembrane helix</keyword>
<evidence type="ECO:0000256" key="1">
    <source>
        <dbReference type="SAM" id="Phobius"/>
    </source>
</evidence>
<evidence type="ECO:0000313" key="2">
    <source>
        <dbReference type="EMBL" id="TBU61169.1"/>
    </source>
</evidence>
<dbReference type="Proteomes" id="UP000292082">
    <property type="component" value="Unassembled WGS sequence"/>
</dbReference>
<dbReference type="STRING" id="114155.A0A4Q9Q241"/>
<protein>
    <submittedName>
        <fullName evidence="2">Uncharacterized protein</fullName>
    </submittedName>
</protein>
<evidence type="ECO:0000313" key="3">
    <source>
        <dbReference type="Proteomes" id="UP000292082"/>
    </source>
</evidence>
<proteinExistence type="predicted"/>
<gene>
    <name evidence="2" type="ORF">BD310DRAFT_921648</name>
</gene>
<name>A0A4Q9Q241_9APHY</name>
<dbReference type="AlphaFoldDB" id="A0A4Q9Q241"/>
<sequence length="116" mass="12732">MLVVWLSPTVFEAVLFAMTIAKFKQSRGEGLGRRPILDTIVRDGTWAFLVGIAVMVLNTLVYTSAARNALSGAAYLYVLLRATPLNPTLRIDDKLDIVGSVIRGFPRTAQPEAVRQ</sequence>
<keyword evidence="1" id="KW-0812">Transmembrane</keyword>
<keyword evidence="1" id="KW-0472">Membrane</keyword>
<feature type="transmembrane region" description="Helical" evidence="1">
    <location>
        <begin position="6"/>
        <end position="23"/>
    </location>
</feature>
<keyword evidence="3" id="KW-1185">Reference proteome</keyword>
<accession>A0A4Q9Q241</accession>
<feature type="transmembrane region" description="Helical" evidence="1">
    <location>
        <begin position="44"/>
        <end position="62"/>
    </location>
</feature>